<comment type="subunit">
    <text evidence="8">Component of the translation initiation factor 2B (eIF2B) complex which is a heterodecamer of two sets of five different subunits: alpha, beta, gamma, delta and epsilon. Subunits alpha, beta and delta comprise a regulatory subcomplex and subunits epsilon and gamma comprise a catalytic subcomplex. Within the complex, the hexameric regulatory complex resides at the center, with the two heterodimeric catalytic subcomplexes bound on opposite sides.</text>
</comment>
<comment type="subcellular location">
    <subcellularLocation>
        <location evidence="1">Cytoplasm</location>
        <location evidence="1">Cytosol</location>
    </subcellularLocation>
</comment>
<comment type="similarity">
    <text evidence="2 9">Belongs to the eIF-2B alpha/beta/delta subunits family.</text>
</comment>
<gene>
    <name evidence="11" type="primary">LOC106124696</name>
</gene>
<evidence type="ECO:0000256" key="6">
    <source>
        <dbReference type="ARBA" id="ARBA00044147"/>
    </source>
</evidence>
<feature type="region of interest" description="Disordered" evidence="10">
    <location>
        <begin position="338"/>
        <end position="389"/>
    </location>
</feature>
<dbReference type="InterPro" id="IPR042529">
    <property type="entry name" value="IF_2B-like_C"/>
</dbReference>
<dbReference type="Pfam" id="PF01008">
    <property type="entry name" value="IF-2B"/>
    <property type="match status" value="1"/>
</dbReference>
<feature type="compositionally biased region" description="Basic and acidic residues" evidence="10">
    <location>
        <begin position="107"/>
        <end position="121"/>
    </location>
</feature>
<dbReference type="AlphaFoldDB" id="A0AAJ6ZQ30"/>
<evidence type="ECO:0000256" key="9">
    <source>
        <dbReference type="RuleBase" id="RU003814"/>
    </source>
</evidence>
<evidence type="ECO:0000256" key="5">
    <source>
        <dbReference type="ARBA" id="ARBA00022917"/>
    </source>
</evidence>
<reference evidence="11" key="1">
    <citation type="submission" date="2025-08" db="UniProtKB">
        <authorList>
            <consortium name="RefSeq"/>
        </authorList>
    </citation>
    <scope>IDENTIFICATION</scope>
</reference>
<dbReference type="Gene3D" id="3.40.50.10470">
    <property type="entry name" value="Translation initiation factor eif-2b, domain 2"/>
    <property type="match status" value="1"/>
</dbReference>
<evidence type="ECO:0000256" key="7">
    <source>
        <dbReference type="ARBA" id="ARBA00044356"/>
    </source>
</evidence>
<dbReference type="GO" id="GO:0005829">
    <property type="term" value="C:cytosol"/>
    <property type="evidence" value="ECO:0007669"/>
    <property type="project" value="UniProtKB-SubCell"/>
</dbReference>
<dbReference type="RefSeq" id="XP_013177067.1">
    <property type="nucleotide sequence ID" value="XM_013321613.1"/>
</dbReference>
<evidence type="ECO:0000256" key="4">
    <source>
        <dbReference type="ARBA" id="ARBA00022540"/>
    </source>
</evidence>
<evidence type="ECO:0000256" key="1">
    <source>
        <dbReference type="ARBA" id="ARBA00004514"/>
    </source>
</evidence>
<feature type="region of interest" description="Disordered" evidence="10">
    <location>
        <begin position="208"/>
        <end position="271"/>
    </location>
</feature>
<dbReference type="InterPro" id="IPR037171">
    <property type="entry name" value="NagB/RpiA_transferase-like"/>
</dbReference>
<evidence type="ECO:0000313" key="11">
    <source>
        <dbReference type="RefSeq" id="XP_013177067.1"/>
    </source>
</evidence>
<sequence>MALSEDLDINEDGVKLSTSQKRRLRRKKLRDARNEHLKKRYNTIQVPQPSNFVTTLSAIPPELLEGALSNVSLNGIGNVSRDLAYICQVDSFIANLESEMSSNDMSMKSKEEVLAAREAKKLSKQKAKKKDENQQNIKVTDSKPANEKGKAEPEGATDLSKSKPETKSVNKDQKVSSEKTITKKLPKGKDEVDRAVKEVTISLEKTELKAKDSSKDNVITEPELNVKKNETENVQTKEQIRAERAAKKAAKQAKKKGGDNIEKDINKNSLVSNQVPLGNEITNVGELNADQENNSDGLTVGEVVKTLKDIVNVAKEFQAVTDKVKAIDLTGNKSKAELRAERRAKQEAQRAAKQAQQKPAEKSADSEEKEVKKQNVPAKLKTAEKAKTKTQMMHRANWFQHLYTEHDKEALKKIALNSNLHPAVIKLGVQLASQVVTGSNARCIALLNALKKMVRDYTLPAKTEFARGLESHLAASLDFLWAMRQPSASQTNAVKHFRRQLMQLPNNLDEFHAKKSLEEDIDRYIREQIDMAGEAISIAVRNKISHGDNIMTYGCSSLIERILCEAWESGVRFRAVVVGDRVRRGAREMLRRLAACGLPCTYADISAVSFLMRNISKVVMGAGALLASGSVLGPLGSAQVALAARGRNVPVLVACETHKFSERVQTDAFVYNEIGDPDDLIDKTDENSPLKDWRSNPNLTLLNLTYDVTPPSLVTAVVTELAILPCTSAPVVLRIKPSEYSPLG</sequence>
<dbReference type="SUPFAM" id="SSF100950">
    <property type="entry name" value="NagB/RpiA/CoA transferase-like"/>
    <property type="match status" value="1"/>
</dbReference>
<feature type="compositionally biased region" description="Basic and acidic residues" evidence="10">
    <location>
        <begin position="140"/>
        <end position="153"/>
    </location>
</feature>
<evidence type="ECO:0000256" key="2">
    <source>
        <dbReference type="ARBA" id="ARBA00007251"/>
    </source>
</evidence>
<feature type="compositionally biased region" description="Basic and acidic residues" evidence="10">
    <location>
        <begin position="160"/>
        <end position="191"/>
    </location>
</feature>
<proteinExistence type="inferred from homology"/>
<feature type="compositionally biased region" description="Basic and acidic residues" evidence="10">
    <location>
        <begin position="338"/>
        <end position="350"/>
    </location>
</feature>
<dbReference type="GeneID" id="106124696"/>
<evidence type="ECO:0000256" key="3">
    <source>
        <dbReference type="ARBA" id="ARBA00022490"/>
    </source>
</evidence>
<organism evidence="11">
    <name type="scientific">Papilio xuthus</name>
    <name type="common">Asian swallowtail butterfly</name>
    <dbReference type="NCBI Taxonomy" id="66420"/>
    <lineage>
        <taxon>Eukaryota</taxon>
        <taxon>Metazoa</taxon>
        <taxon>Ecdysozoa</taxon>
        <taxon>Arthropoda</taxon>
        <taxon>Hexapoda</taxon>
        <taxon>Insecta</taxon>
        <taxon>Pterygota</taxon>
        <taxon>Neoptera</taxon>
        <taxon>Endopterygota</taxon>
        <taxon>Lepidoptera</taxon>
        <taxon>Glossata</taxon>
        <taxon>Ditrysia</taxon>
        <taxon>Papilionoidea</taxon>
        <taxon>Papilionidae</taxon>
        <taxon>Papilioninae</taxon>
        <taxon>Papilio</taxon>
    </lineage>
</organism>
<dbReference type="CTD" id="37706"/>
<dbReference type="GO" id="GO:0003743">
    <property type="term" value="F:translation initiation factor activity"/>
    <property type="evidence" value="ECO:0007669"/>
    <property type="project" value="UniProtKB-KW"/>
</dbReference>
<dbReference type="Proteomes" id="UP000694872">
    <property type="component" value="Unplaced"/>
</dbReference>
<dbReference type="InterPro" id="IPR000649">
    <property type="entry name" value="IF-2B-related"/>
</dbReference>
<feature type="compositionally biased region" description="Basic and acidic residues" evidence="10">
    <location>
        <begin position="359"/>
        <end position="373"/>
    </location>
</feature>
<feature type="compositionally biased region" description="Basic and acidic residues" evidence="10">
    <location>
        <begin position="256"/>
        <end position="266"/>
    </location>
</feature>
<keyword evidence="5" id="KW-0648">Protein biosynthesis</keyword>
<feature type="region of interest" description="Disordered" evidence="10">
    <location>
        <begin position="101"/>
        <end position="191"/>
    </location>
</feature>
<keyword evidence="4 11" id="KW-0396">Initiation factor</keyword>
<accession>A0AAJ6ZQ30</accession>
<protein>
    <recommendedName>
        <fullName evidence="6">Translation initiation factor eIF2B subunit delta</fullName>
    </recommendedName>
    <alternativeName>
        <fullName evidence="7">eIF2B GDP-GTP exchange factor subunit delta</fullName>
    </alternativeName>
</protein>
<dbReference type="PANTHER" id="PTHR10233:SF14">
    <property type="entry name" value="TRANSLATION INITIATION FACTOR EIF-2B SUBUNIT DELTA"/>
    <property type="match status" value="1"/>
</dbReference>
<keyword evidence="3" id="KW-0963">Cytoplasm</keyword>
<dbReference type="PANTHER" id="PTHR10233">
    <property type="entry name" value="TRANSLATION INITIATION FACTOR EIF-2B"/>
    <property type="match status" value="1"/>
</dbReference>
<name>A0AAJ6ZQ30_PAPXU</name>
<dbReference type="KEGG" id="pxu:106124696"/>
<evidence type="ECO:0000256" key="8">
    <source>
        <dbReference type="ARBA" id="ARBA00046432"/>
    </source>
</evidence>
<evidence type="ECO:0000256" key="10">
    <source>
        <dbReference type="SAM" id="MobiDB-lite"/>
    </source>
</evidence>